<dbReference type="RefSeq" id="WP_132115069.1">
    <property type="nucleotide sequence ID" value="NZ_SMJU01000002.1"/>
</dbReference>
<keyword evidence="1" id="KW-1133">Transmembrane helix</keyword>
<keyword evidence="3" id="KW-1185">Reference proteome</keyword>
<gene>
    <name evidence="2" type="ORF">EZE20_04940</name>
</gene>
<dbReference type="Proteomes" id="UP000295706">
    <property type="component" value="Unassembled WGS sequence"/>
</dbReference>
<name>A0A4R4KJ16_9BACT</name>
<evidence type="ECO:0000256" key="1">
    <source>
        <dbReference type="SAM" id="Phobius"/>
    </source>
</evidence>
<organism evidence="2 3">
    <name type="scientific">Arundinibacter roseus</name>
    <dbReference type="NCBI Taxonomy" id="2070510"/>
    <lineage>
        <taxon>Bacteria</taxon>
        <taxon>Pseudomonadati</taxon>
        <taxon>Bacteroidota</taxon>
        <taxon>Cytophagia</taxon>
        <taxon>Cytophagales</taxon>
        <taxon>Spirosomataceae</taxon>
        <taxon>Arundinibacter</taxon>
    </lineage>
</organism>
<keyword evidence="1" id="KW-0472">Membrane</keyword>
<comment type="caution">
    <text evidence="2">The sequence shown here is derived from an EMBL/GenBank/DDBJ whole genome shotgun (WGS) entry which is preliminary data.</text>
</comment>
<evidence type="ECO:0000313" key="3">
    <source>
        <dbReference type="Proteomes" id="UP000295706"/>
    </source>
</evidence>
<evidence type="ECO:0000313" key="2">
    <source>
        <dbReference type="EMBL" id="TDB68267.1"/>
    </source>
</evidence>
<accession>A0A4R4KJ16</accession>
<dbReference type="EMBL" id="SMJU01000002">
    <property type="protein sequence ID" value="TDB68267.1"/>
    <property type="molecule type" value="Genomic_DNA"/>
</dbReference>
<protein>
    <submittedName>
        <fullName evidence="2">Uncharacterized protein</fullName>
    </submittedName>
</protein>
<dbReference type="AlphaFoldDB" id="A0A4R4KJ16"/>
<reference evidence="2 3" key="1">
    <citation type="submission" date="2019-02" db="EMBL/GenBank/DDBJ databases">
        <title>Arundinibacter roseus gen. nov., sp. nov., a new member of the family Cytophagaceae.</title>
        <authorList>
            <person name="Szuroczki S."/>
            <person name="Khayer B."/>
            <person name="Sproer C."/>
            <person name="Toumi M."/>
            <person name="Szabo A."/>
            <person name="Felfoldi T."/>
            <person name="Schumann P."/>
            <person name="Toth E."/>
        </authorList>
    </citation>
    <scope>NUCLEOTIDE SEQUENCE [LARGE SCALE GENOMIC DNA]</scope>
    <source>
        <strain evidence="2 3">DMA-k-7a</strain>
    </source>
</reference>
<sequence>MARILIGIVLFCILAYTIGYFMVWFQKPVKSDGTPKTPFEVGSKILILMLGIVLIGFLLFAAYTFMMYAMKDH</sequence>
<proteinExistence type="predicted"/>
<feature type="transmembrane region" description="Helical" evidence="1">
    <location>
        <begin position="5"/>
        <end position="25"/>
    </location>
</feature>
<feature type="transmembrane region" description="Helical" evidence="1">
    <location>
        <begin position="45"/>
        <end position="69"/>
    </location>
</feature>
<keyword evidence="1" id="KW-0812">Transmembrane</keyword>